<comment type="caution">
    <text evidence="2">The sequence shown here is derived from an EMBL/GenBank/DDBJ whole genome shotgun (WGS) entry which is preliminary data.</text>
</comment>
<evidence type="ECO:0000256" key="1">
    <source>
        <dbReference type="SAM" id="MobiDB-lite"/>
    </source>
</evidence>
<sequence length="185" mass="20946">MREHIPNGSNSCREKERTNKQTKGDKKIQINPFLSATRREGEEQEKEEMEEHEGERGKIKLAGVEGRELLRIYPIPTCHGAPLCEIARGGVYGRFVRRQVTCFMAHSAPEYGHSEILCYGTHVLFSSSSGPLLEITMCPRSFPLFHSSSSLLSALHLGIPFSFSISLRRSQHYALLLVFNYTYVT</sequence>
<evidence type="ECO:0000313" key="3">
    <source>
        <dbReference type="Proteomes" id="UP000887013"/>
    </source>
</evidence>
<organism evidence="2 3">
    <name type="scientific">Nephila pilipes</name>
    <name type="common">Giant wood spider</name>
    <name type="synonym">Nephila maculata</name>
    <dbReference type="NCBI Taxonomy" id="299642"/>
    <lineage>
        <taxon>Eukaryota</taxon>
        <taxon>Metazoa</taxon>
        <taxon>Ecdysozoa</taxon>
        <taxon>Arthropoda</taxon>
        <taxon>Chelicerata</taxon>
        <taxon>Arachnida</taxon>
        <taxon>Araneae</taxon>
        <taxon>Araneomorphae</taxon>
        <taxon>Entelegynae</taxon>
        <taxon>Araneoidea</taxon>
        <taxon>Nephilidae</taxon>
        <taxon>Nephila</taxon>
    </lineage>
</organism>
<accession>A0A8X6NN41</accession>
<feature type="compositionally biased region" description="Acidic residues" evidence="1">
    <location>
        <begin position="42"/>
        <end position="52"/>
    </location>
</feature>
<gene>
    <name evidence="2" type="ORF">NPIL_679291</name>
</gene>
<name>A0A8X6NN41_NEPPI</name>
<dbReference type="EMBL" id="BMAW01011003">
    <property type="protein sequence ID" value="GFT21513.1"/>
    <property type="molecule type" value="Genomic_DNA"/>
</dbReference>
<evidence type="ECO:0000313" key="2">
    <source>
        <dbReference type="EMBL" id="GFT21513.1"/>
    </source>
</evidence>
<feature type="region of interest" description="Disordered" evidence="1">
    <location>
        <begin position="1"/>
        <end position="57"/>
    </location>
</feature>
<dbReference type="OrthoDB" id="10333363at2759"/>
<feature type="compositionally biased region" description="Basic and acidic residues" evidence="1">
    <location>
        <begin position="12"/>
        <end position="28"/>
    </location>
</feature>
<proteinExistence type="predicted"/>
<keyword evidence="3" id="KW-1185">Reference proteome</keyword>
<reference evidence="2" key="1">
    <citation type="submission" date="2020-08" db="EMBL/GenBank/DDBJ databases">
        <title>Multicomponent nature underlies the extraordinary mechanical properties of spider dragline silk.</title>
        <authorList>
            <person name="Kono N."/>
            <person name="Nakamura H."/>
            <person name="Mori M."/>
            <person name="Yoshida Y."/>
            <person name="Ohtoshi R."/>
            <person name="Malay A.D."/>
            <person name="Moran D.A.P."/>
            <person name="Tomita M."/>
            <person name="Numata K."/>
            <person name="Arakawa K."/>
        </authorList>
    </citation>
    <scope>NUCLEOTIDE SEQUENCE</scope>
</reference>
<protein>
    <submittedName>
        <fullName evidence="2">Uncharacterized protein</fullName>
    </submittedName>
</protein>
<dbReference type="Proteomes" id="UP000887013">
    <property type="component" value="Unassembled WGS sequence"/>
</dbReference>
<dbReference type="AlphaFoldDB" id="A0A8X6NN41"/>